<evidence type="ECO:0000259" key="2">
    <source>
        <dbReference type="Pfam" id="PF05233"/>
    </source>
</evidence>
<feature type="compositionally biased region" description="Basic residues" evidence="1">
    <location>
        <begin position="212"/>
        <end position="223"/>
    </location>
</feature>
<dbReference type="EMBL" id="CP058952">
    <property type="protein sequence ID" value="QLI83326.1"/>
    <property type="molecule type" value="Genomic_DNA"/>
</dbReference>
<dbReference type="GO" id="GO:0006355">
    <property type="term" value="P:regulation of DNA-templated transcription"/>
    <property type="evidence" value="ECO:0007669"/>
    <property type="project" value="InterPro"/>
</dbReference>
<keyword evidence="5" id="KW-1185">Reference proteome</keyword>
<dbReference type="Proteomes" id="UP000510822">
    <property type="component" value="Chromosome"/>
</dbReference>
<name>A0A7D5ZGV7_9NEIS</name>
<dbReference type="InterPro" id="IPR007897">
    <property type="entry name" value="PHB_accumulat"/>
</dbReference>
<sequence>MNMEKRVIKKYPNRRLYDTTTSCYITLADVKQLVLDGIDIAIQDAKTNEDLTRSVLLQIILEEEAGNMPMFSYDVLTQIIRFYGHAMQGLMGNYLEKNMQLFAEMQSKLQDQTKSTLGADNPMFSNANLWGEFMKFQGPAIQNMMGNYLESSTSMFVEMQQQLQERAKHLFTGFGMPGGPKAAPAGNDTLHPTAPPSAPDADEVAVVESKVPPRKRATKKIDE</sequence>
<dbReference type="NCBIfam" id="TIGR01848">
    <property type="entry name" value="PHA_reg_PhaR"/>
    <property type="match status" value="1"/>
</dbReference>
<evidence type="ECO:0000313" key="4">
    <source>
        <dbReference type="EMBL" id="QLI83326.1"/>
    </source>
</evidence>
<feature type="domain" description="PHA accumulation regulator DNA-binding N-terminal" evidence="3">
    <location>
        <begin position="7"/>
        <end position="65"/>
    </location>
</feature>
<evidence type="ECO:0000313" key="5">
    <source>
        <dbReference type="Proteomes" id="UP000510822"/>
    </source>
</evidence>
<feature type="region of interest" description="Disordered" evidence="1">
    <location>
        <begin position="175"/>
        <end position="223"/>
    </location>
</feature>
<dbReference type="Pfam" id="PF05233">
    <property type="entry name" value="PHB_acc"/>
    <property type="match status" value="2"/>
</dbReference>
<dbReference type="InterPro" id="IPR012909">
    <property type="entry name" value="PHA_DNA-bd_N"/>
</dbReference>
<evidence type="ECO:0000256" key="1">
    <source>
        <dbReference type="SAM" id="MobiDB-lite"/>
    </source>
</evidence>
<dbReference type="InterPro" id="IPR010134">
    <property type="entry name" value="PHA_reg_PhaR"/>
</dbReference>
<accession>A0A7D5ZGV7</accession>
<feature type="domain" description="PHB accumulation regulatory" evidence="2">
    <location>
        <begin position="71"/>
        <end position="110"/>
    </location>
</feature>
<evidence type="ECO:0000259" key="3">
    <source>
        <dbReference type="Pfam" id="PF07879"/>
    </source>
</evidence>
<organism evidence="4 5">
    <name type="scientific">Chitinibacter fontanus</name>
    <dbReference type="NCBI Taxonomy" id="1737446"/>
    <lineage>
        <taxon>Bacteria</taxon>
        <taxon>Pseudomonadati</taxon>
        <taxon>Pseudomonadota</taxon>
        <taxon>Betaproteobacteria</taxon>
        <taxon>Neisseriales</taxon>
        <taxon>Chitinibacteraceae</taxon>
        <taxon>Chitinibacter</taxon>
    </lineage>
</organism>
<protein>
    <submittedName>
        <fullName evidence="4">Polyhydroxyalkanoate synthesis repressor PhaR</fullName>
    </submittedName>
</protein>
<proteinExistence type="predicted"/>
<dbReference type="KEGG" id="cfon:HZU75_15980"/>
<gene>
    <name evidence="4" type="primary">phaR</name>
    <name evidence="4" type="ORF">HZU75_15980</name>
</gene>
<dbReference type="AlphaFoldDB" id="A0A7D5ZGV7"/>
<feature type="domain" description="PHB accumulation regulatory" evidence="2">
    <location>
        <begin position="127"/>
        <end position="164"/>
    </location>
</feature>
<dbReference type="Pfam" id="PF07879">
    <property type="entry name" value="PHB_acc_N"/>
    <property type="match status" value="1"/>
</dbReference>
<reference evidence="4 5" key="1">
    <citation type="journal article" date="2016" name="Int. J. Syst. Evol. Microbiol.">
        <title>Chitinibacter fontanus sp. nov., isolated from a spring.</title>
        <authorList>
            <person name="Sheu S.Y."/>
            <person name="Li Y.S."/>
            <person name="Young C.C."/>
            <person name="Chen W.M."/>
        </authorList>
    </citation>
    <scope>NUCLEOTIDE SEQUENCE [LARGE SCALE GENOMIC DNA]</scope>
    <source>
        <strain evidence="4 5">STM-7</strain>
    </source>
</reference>